<name>A0A549YEL0_9BACI</name>
<evidence type="ECO:0000313" key="4">
    <source>
        <dbReference type="EMBL" id="TRM10298.1"/>
    </source>
</evidence>
<reference evidence="4 6" key="2">
    <citation type="submission" date="2019-07" db="EMBL/GenBank/DDBJ databases">
        <title>Genomic analysis of Lentibacillus sp. NKC851-2.</title>
        <authorList>
            <person name="Oh Y.J."/>
        </authorList>
    </citation>
    <scope>NUCLEOTIDE SEQUENCE [LARGE SCALE GENOMIC DNA]</scope>
    <source>
        <strain evidence="4 6">NKC851-2</strain>
    </source>
</reference>
<comment type="caution">
    <text evidence="4">The sequence shown here is derived from an EMBL/GenBank/DDBJ whole genome shotgun (WGS) entry which is preliminary data.</text>
</comment>
<reference evidence="3 5" key="1">
    <citation type="submission" date="2019-05" db="EMBL/GenBank/DDBJ databases">
        <title>Genomic analysis of Lentibacillus sp. NKC220-2.</title>
        <authorList>
            <person name="Oh Y.J."/>
        </authorList>
    </citation>
    <scope>NUCLEOTIDE SEQUENCE [LARGE SCALE GENOMIC DNA]</scope>
    <source>
        <strain evidence="3 5">NKC220-2</strain>
    </source>
</reference>
<dbReference type="EMBL" id="VJMZ01000001">
    <property type="protein sequence ID" value="TRM10298.1"/>
    <property type="molecule type" value="Genomic_DNA"/>
</dbReference>
<feature type="compositionally biased region" description="Basic and acidic residues" evidence="2">
    <location>
        <begin position="577"/>
        <end position="587"/>
    </location>
</feature>
<feature type="coiled-coil region" evidence="1">
    <location>
        <begin position="867"/>
        <end position="951"/>
    </location>
</feature>
<gene>
    <name evidence="3" type="ORF">FFL34_04325</name>
    <name evidence="4" type="ORF">FH966_00390</name>
</gene>
<dbReference type="PANTHER" id="PTHR23159">
    <property type="entry name" value="CENTROSOMAL PROTEIN 2"/>
    <property type="match status" value="1"/>
</dbReference>
<evidence type="ECO:0000313" key="5">
    <source>
        <dbReference type="Proteomes" id="UP000306980"/>
    </source>
</evidence>
<dbReference type="RefSeq" id="WP_138601808.1">
    <property type="nucleotide sequence ID" value="NZ_VCIA01000001.1"/>
</dbReference>
<dbReference type="NCBIfam" id="TIGR02680">
    <property type="entry name" value="TIGR02680 family protein"/>
    <property type="match status" value="1"/>
</dbReference>
<dbReference type="InterPro" id="IPR027417">
    <property type="entry name" value="P-loop_NTPase"/>
</dbReference>
<dbReference type="Pfam" id="PF13558">
    <property type="entry name" value="SbcC_Walker_B"/>
    <property type="match status" value="1"/>
</dbReference>
<accession>A0A549YEL0</accession>
<feature type="coiled-coil region" evidence="1">
    <location>
        <begin position="236"/>
        <end position="359"/>
    </location>
</feature>
<protein>
    <submittedName>
        <fullName evidence="4">TIGR02680 family protein</fullName>
    </submittedName>
</protein>
<evidence type="ECO:0000256" key="1">
    <source>
        <dbReference type="SAM" id="Coils"/>
    </source>
</evidence>
<dbReference type="Proteomes" id="UP000306980">
    <property type="component" value="Unassembled WGS sequence"/>
</dbReference>
<dbReference type="Gene3D" id="3.40.50.300">
    <property type="entry name" value="P-loop containing nucleotide triphosphate hydrolases"/>
    <property type="match status" value="2"/>
</dbReference>
<dbReference type="SUPFAM" id="SSF52540">
    <property type="entry name" value="P-loop containing nucleoside triphosphate hydrolases"/>
    <property type="match status" value="2"/>
</dbReference>
<dbReference type="PANTHER" id="PTHR23159:SF60">
    <property type="entry name" value="SPINDLE ASSEMBLY ABNORMAL PROTEIN 4"/>
    <property type="match status" value="1"/>
</dbReference>
<dbReference type="OrthoDB" id="9776649at2"/>
<feature type="region of interest" description="Disordered" evidence="2">
    <location>
        <begin position="577"/>
        <end position="597"/>
    </location>
</feature>
<keyword evidence="6" id="KW-1185">Reference proteome</keyword>
<proteinExistence type="predicted"/>
<evidence type="ECO:0000256" key="2">
    <source>
        <dbReference type="SAM" id="MobiDB-lite"/>
    </source>
</evidence>
<organism evidence="4 6">
    <name type="scientific">Lentibacillus cibarius</name>
    <dbReference type="NCBI Taxonomy" id="2583219"/>
    <lineage>
        <taxon>Bacteria</taxon>
        <taxon>Bacillati</taxon>
        <taxon>Bacillota</taxon>
        <taxon>Bacilli</taxon>
        <taxon>Bacillales</taxon>
        <taxon>Bacillaceae</taxon>
        <taxon>Lentibacillus</taxon>
    </lineage>
</organism>
<feature type="coiled-coil region" evidence="1">
    <location>
        <begin position="435"/>
        <end position="482"/>
    </location>
</feature>
<dbReference type="Proteomes" id="UP000319280">
    <property type="component" value="Unassembled WGS sequence"/>
</dbReference>
<dbReference type="InterPro" id="IPR013496">
    <property type="entry name" value="CHP02680"/>
</dbReference>
<sequence length="1382" mass="161328">MNKHHKWKMNRAGLLNFWYYDDEIFDFADGKLLLRGSNGSGKSVTMQSILPVLLDGKKSPDRLDPFGSRARKMEDYLLGEKDVVDRDERTGYLFLEYKREDTNQYITTGIGLQARRHKNMNFWGFVITDNRRIGKDFALYEMAYNGGEKQRIPLSRVQLENRIDTGGQVVRTQGEYMKLVNKYIFGFADLEAYDDLIKLLIQLRSPKLSKEFRPTAIYDILEASLPPLTDEDLRHLSDTIEHMDQTKQQIEQLEREQTALEKLLKRYDAYNQYKLADKAAHYVDANKRYNNETAALTEKQAEERDLTGEITALQERKRTLEQNHDVLEQKRTRLQSHKVWNLEEERKSELAKLQEIKQDHAKKDSTLTGKKQQELATKEKQQKLVASFDELHRELEDMLVDLDHDAEAASFLQHEINKHDFDRHRQTEHDFTIWKKEAEQHYRKLESLTGELRELEQKKTRIAELDQKMASTRQELDTVKQEEQDWLDIFEKDKQDQLSEIHQWAENHAYVPVTEDILQQTSRDMYHLYEPVGYERIRTPYVEAVRDYQMQMKEQIALKNSRITTLKEDIRTKEAELSALKAKRDPEPPNQRETTRDARKQLAEVGHVFAPLYEAVEFQEHVPENVRVQIEAALNDAGFLDALLTNEAIPLQHDRILQASPNMMAHTLADYLQPDLDDDAKLSPVQVDDVLRSILVDSDADAEKAAINADGTYQVGLLHGHAVPVERVRFIGRNARRRYRQEQIEQLSAELDALQVEQQVVQREVDELKDNVQAATDALDAFPQDDDLAESFSHIKEKRFAIGQYEKTLRELDEQMNQLTQAYREMKSKLDAETRAYNLPFSFAAYQEAAQQMREYEIALHGLITKHTTYRHTAQQIEQANERLEELAAEVDELQGELNELADRQSQKEQNIAEIEKQLELEGVADIRKQIREVQEALAATNRELDQIKSDLPAKESKKNVLTDEITTIQQKIRFGENMTNAWKASFQQEVSFGFVDVPEQTEDTDALARTIAKEYKTFLKEKDPSTLESQLTSVYFEQNTNLMEYRMTDTEIPATDEDWMRDDWTDEQHMHITNWQQKTKRRKIELDFQGKRVSPYYIRKTIADDRERQQTMLDDQDRRLYEEILFDSVGKKLRSRIGRAQKWTEQMNKLMTGSDSSSGLSFSIKWKPRTAETEAELDTKELVDLLRRDARLLKEEDINQVIAHFRSKIERAKELVDVKGEGNTLLQVLKDVLDYRNWFSFVLSYQRAGEPKRELTNHAFYKFSGGEKAMAMYIPLFTACYSRYLEADDTAPYIISLDEAFAGVDENNIREMFEIVEELGFDYIMNSQVLWGDYDTISSLAIAELVRPKNEGFVTVIRYYWDGNTRHLDIPEEETATTLDS</sequence>
<feature type="coiled-coil region" evidence="1">
    <location>
        <begin position="737"/>
        <end position="836"/>
    </location>
</feature>
<evidence type="ECO:0000313" key="6">
    <source>
        <dbReference type="Proteomes" id="UP000319280"/>
    </source>
</evidence>
<accession>A0A5S3QHP0</accession>
<keyword evidence="1" id="KW-0175">Coiled coil</keyword>
<evidence type="ECO:0000313" key="3">
    <source>
        <dbReference type="EMBL" id="TMN21422.1"/>
    </source>
</evidence>
<dbReference type="EMBL" id="VCIA01000001">
    <property type="protein sequence ID" value="TMN21422.1"/>
    <property type="molecule type" value="Genomic_DNA"/>
</dbReference>